<protein>
    <submittedName>
        <fullName evidence="10">Hsp70-interacting protein N-terminal domain-containing protein</fullName>
    </submittedName>
</protein>
<evidence type="ECO:0000256" key="3">
    <source>
        <dbReference type="ARBA" id="ARBA00022803"/>
    </source>
</evidence>
<feature type="domain" description="Hsp70-interacting protein N-terminal" evidence="8">
    <location>
        <begin position="4"/>
        <end position="42"/>
    </location>
</feature>
<dbReference type="GO" id="GO:0030544">
    <property type="term" value="F:Hsp70 protein binding"/>
    <property type="evidence" value="ECO:0007669"/>
    <property type="project" value="TreeGrafter"/>
</dbReference>
<dbReference type="GO" id="GO:1902494">
    <property type="term" value="C:catalytic complex"/>
    <property type="evidence" value="ECO:0007669"/>
    <property type="project" value="UniProtKB-ARBA"/>
</dbReference>
<keyword evidence="3 6" id="KW-0802">TPR repeat</keyword>
<dbReference type="WBParaSite" id="MBELARI_LOCUS10917">
    <property type="protein sequence ID" value="MBELARI_LOCUS10917"/>
    <property type="gene ID" value="MBELARI_LOCUS10917"/>
</dbReference>
<evidence type="ECO:0000256" key="1">
    <source>
        <dbReference type="ARBA" id="ARBA00009015"/>
    </source>
</evidence>
<evidence type="ECO:0000256" key="5">
    <source>
        <dbReference type="ARBA" id="ARBA00064040"/>
    </source>
</evidence>
<dbReference type="CDD" id="cd14438">
    <property type="entry name" value="Hip_N"/>
    <property type="match status" value="1"/>
</dbReference>
<evidence type="ECO:0000256" key="4">
    <source>
        <dbReference type="ARBA" id="ARBA00037033"/>
    </source>
</evidence>
<keyword evidence="9" id="KW-1185">Reference proteome</keyword>
<comment type="similarity">
    <text evidence="1">Belongs to the FAM10 family.</text>
</comment>
<evidence type="ECO:0000256" key="6">
    <source>
        <dbReference type="PROSITE-ProRule" id="PRU00339"/>
    </source>
</evidence>
<name>A0AAF3EAH1_9BILA</name>
<dbReference type="GO" id="GO:0005634">
    <property type="term" value="C:nucleus"/>
    <property type="evidence" value="ECO:0007669"/>
    <property type="project" value="UniProtKB-ARBA"/>
</dbReference>
<dbReference type="Gene3D" id="6.10.250.3420">
    <property type="match status" value="1"/>
</dbReference>
<evidence type="ECO:0000256" key="7">
    <source>
        <dbReference type="SAM" id="MobiDB-lite"/>
    </source>
</evidence>
<dbReference type="InterPro" id="IPR034649">
    <property type="entry name" value="Hip_N"/>
</dbReference>
<dbReference type="PANTHER" id="PTHR45883:SF2">
    <property type="entry name" value="HSC70-INTERACTING PROTEIN"/>
    <property type="match status" value="1"/>
</dbReference>
<evidence type="ECO:0000256" key="2">
    <source>
        <dbReference type="ARBA" id="ARBA00022737"/>
    </source>
</evidence>
<evidence type="ECO:0000313" key="9">
    <source>
        <dbReference type="Proteomes" id="UP000887575"/>
    </source>
</evidence>
<dbReference type="InterPro" id="IPR019734">
    <property type="entry name" value="TPR_rpt"/>
</dbReference>
<dbReference type="SMART" id="SM00028">
    <property type="entry name" value="TPR"/>
    <property type="match status" value="3"/>
</dbReference>
<feature type="compositionally biased region" description="Basic and acidic residues" evidence="7">
    <location>
        <begin position="52"/>
        <end position="66"/>
    </location>
</feature>
<dbReference type="AlphaFoldDB" id="A0AAF3EAH1"/>
<organism evidence="9 10">
    <name type="scientific">Mesorhabditis belari</name>
    <dbReference type="NCBI Taxonomy" id="2138241"/>
    <lineage>
        <taxon>Eukaryota</taxon>
        <taxon>Metazoa</taxon>
        <taxon>Ecdysozoa</taxon>
        <taxon>Nematoda</taxon>
        <taxon>Chromadorea</taxon>
        <taxon>Rhabditida</taxon>
        <taxon>Rhabditina</taxon>
        <taxon>Rhabditomorpha</taxon>
        <taxon>Rhabditoidea</taxon>
        <taxon>Rhabditidae</taxon>
        <taxon>Mesorhabditinae</taxon>
        <taxon>Mesorhabditis</taxon>
    </lineage>
</organism>
<comment type="function">
    <text evidence="4">One HIP oligomer binds the ATPase domains of at least two HSC70 molecules dependent on activation of the HSC70 ATPase by HSP40. Stabilizes the ADP state of HSC70 that has a high affinity for substrate protein. Through its own chaperone activity, it may contribute to the interaction of HSC70 with various target proteins.</text>
</comment>
<dbReference type="InterPro" id="IPR011990">
    <property type="entry name" value="TPR-like_helical_dom_sf"/>
</dbReference>
<dbReference type="FunFam" id="1.25.40.10:FF:000112">
    <property type="entry name" value="FAM10 family protein"/>
    <property type="match status" value="1"/>
</dbReference>
<keyword evidence="2" id="KW-0677">Repeat</keyword>
<dbReference type="Pfam" id="PF13432">
    <property type="entry name" value="TPR_16"/>
    <property type="match status" value="1"/>
</dbReference>
<comment type="subunit">
    <text evidence="5">Homotetramer. Interacts with Hsc70 as well as DNAJ homologs and Hsp90.</text>
</comment>
<dbReference type="FunFam" id="6.10.250.3420:FF:000001">
    <property type="entry name" value="Hsc70-interacting protein-like protein"/>
    <property type="match status" value="1"/>
</dbReference>
<dbReference type="Proteomes" id="UP000887575">
    <property type="component" value="Unassembled WGS sequence"/>
</dbReference>
<feature type="repeat" description="TPR" evidence="6">
    <location>
        <begin position="121"/>
        <end position="154"/>
    </location>
</feature>
<dbReference type="Pfam" id="PF18253">
    <property type="entry name" value="HipN"/>
    <property type="match status" value="1"/>
</dbReference>
<reference evidence="10" key="1">
    <citation type="submission" date="2024-02" db="UniProtKB">
        <authorList>
            <consortium name="WormBaseParasite"/>
        </authorList>
    </citation>
    <scope>IDENTIFICATION</scope>
</reference>
<dbReference type="PROSITE" id="PS50005">
    <property type="entry name" value="TPR"/>
    <property type="match status" value="1"/>
</dbReference>
<feature type="compositionally biased region" description="Basic and acidic residues" evidence="7">
    <location>
        <begin position="109"/>
        <end position="127"/>
    </location>
</feature>
<dbReference type="PANTHER" id="PTHR45883">
    <property type="entry name" value="HSC70-INTERACTING PROTEIN"/>
    <property type="match status" value="1"/>
</dbReference>
<sequence length="241" mass="26761">MEQQFGQLKLFVDLLKKDPSILHHPGLTFFREYIESLGGNIPEAKQCPFGEAKPEAKAESKPEKKPSPPPAAEPMEAETEPEPEIPYPELDNEGVIQPDSGEALPMGDTSKEASEEEIEKAQEERNAAQEAFSNGEFDKALEHFTTAIQLNPGSAMLHAKRANCLLKLKRPVSAIADCTKAIEINADSAQGYKFRGRAHRLLGNWLDAHKDLATACKLDYDDTANEWLKEVEPNVRNFSSF</sequence>
<accession>A0AAF3EAH1</accession>
<dbReference type="Gene3D" id="1.25.40.10">
    <property type="entry name" value="Tetratricopeptide repeat domain"/>
    <property type="match status" value="1"/>
</dbReference>
<evidence type="ECO:0000313" key="10">
    <source>
        <dbReference type="WBParaSite" id="MBELARI_LOCUS10917"/>
    </source>
</evidence>
<proteinExistence type="inferred from homology"/>
<feature type="region of interest" description="Disordered" evidence="7">
    <location>
        <begin position="45"/>
        <end position="129"/>
    </location>
</feature>
<dbReference type="GO" id="GO:0046983">
    <property type="term" value="F:protein dimerization activity"/>
    <property type="evidence" value="ECO:0007669"/>
    <property type="project" value="InterPro"/>
</dbReference>
<dbReference type="SUPFAM" id="SSF48452">
    <property type="entry name" value="TPR-like"/>
    <property type="match status" value="1"/>
</dbReference>
<evidence type="ECO:0000259" key="8">
    <source>
        <dbReference type="Pfam" id="PF18253"/>
    </source>
</evidence>